<keyword evidence="1" id="KW-0547">Nucleotide-binding</keyword>
<dbReference type="PANTHER" id="PTHR32309">
    <property type="entry name" value="TYROSINE-PROTEIN KINASE"/>
    <property type="match status" value="1"/>
</dbReference>
<reference evidence="6" key="1">
    <citation type="submission" date="2020-05" db="EMBL/GenBank/DDBJ databases">
        <authorList>
            <person name="Chiriac C."/>
            <person name="Salcher M."/>
            <person name="Ghai R."/>
            <person name="Kavagutti S V."/>
        </authorList>
    </citation>
    <scope>NUCLEOTIDE SEQUENCE</scope>
</reference>
<name>A0A6J7GSV8_9ZZZZ</name>
<evidence type="ECO:0000313" key="5">
    <source>
        <dbReference type="EMBL" id="CAB4828826.1"/>
    </source>
</evidence>
<dbReference type="InterPro" id="IPR050445">
    <property type="entry name" value="Bact_polysacc_biosynth/exp"/>
</dbReference>
<keyword evidence="3" id="KW-0812">Transmembrane</keyword>
<evidence type="ECO:0000313" key="4">
    <source>
        <dbReference type="EMBL" id="CAB4724071.1"/>
    </source>
</evidence>
<dbReference type="InterPro" id="IPR005702">
    <property type="entry name" value="Wzc-like_C"/>
</dbReference>
<dbReference type="InterPro" id="IPR033756">
    <property type="entry name" value="YlxH/NBP35"/>
</dbReference>
<keyword evidence="2" id="KW-0067">ATP-binding</keyword>
<dbReference type="Pfam" id="PF10609">
    <property type="entry name" value="ParA"/>
    <property type="match status" value="1"/>
</dbReference>
<keyword evidence="3" id="KW-1133">Transmembrane helix</keyword>
<proteinExistence type="predicted"/>
<dbReference type="InterPro" id="IPR027417">
    <property type="entry name" value="P-loop_NTPase"/>
</dbReference>
<dbReference type="GO" id="GO:0005886">
    <property type="term" value="C:plasma membrane"/>
    <property type="evidence" value="ECO:0007669"/>
    <property type="project" value="TreeGrafter"/>
</dbReference>
<gene>
    <name evidence="4" type="ORF">UFOPK2754_00011</name>
    <name evidence="5" type="ORF">UFOPK3139_01244</name>
    <name evidence="6" type="ORF">UFOPK3543_01275</name>
</gene>
<dbReference type="GO" id="GO:0005524">
    <property type="term" value="F:ATP binding"/>
    <property type="evidence" value="ECO:0007669"/>
    <property type="project" value="UniProtKB-KW"/>
</dbReference>
<dbReference type="GO" id="GO:0004713">
    <property type="term" value="F:protein tyrosine kinase activity"/>
    <property type="evidence" value="ECO:0007669"/>
    <property type="project" value="TreeGrafter"/>
</dbReference>
<sequence length="553" mass="59233">MMYESSKNEAPGLEEYLRALRSRWWIVILTLVVGFVGASLFANSRTPSYEAAAKVTLGNTPAGGSITNPAEPDPATEADKLKSTAIATAVANKVAKGEDPDKLLGGLTVAYVSNRNVLDLTYADTSAEQARTLVNAFASEYAAKREADAKGFYDNELTKLNADLTTTGTSLIAIDPQINAKSNALNELGRTQGTLTQEQLDQRQQLNLDISTLQFQKNTLTQRALALQGDISTTQRARDNRAKAADVTREASLPTSPIGVSNSLVKLAGGLLGLIAGVVLAFTLARLDRSATDSSEVEEATGAPVLANVPVFRLTRANGVNALVMVTNGRSLRMQRARESYRRLRTSLHMQIAKTGRNSIIITSAHPSEGKSITAANLAIANAQAGKRTVLVSADLRRPSIERLLSVPNDKGLSDWLAEETEAIVQELPSIPNLSVIVAGNHLDRPGELIASPRLTSLIRDLEAEYDLVILDTPPVLATADAATIASSVGGALIVVDGRRTDLKVLQLISSELNRAGGRVFGSVLNRTRTQPGHSLLRRGAYAYERAARKRLD</sequence>
<evidence type="ECO:0000313" key="6">
    <source>
        <dbReference type="EMBL" id="CAB4907825.1"/>
    </source>
</evidence>
<feature type="transmembrane region" description="Helical" evidence="3">
    <location>
        <begin position="24"/>
        <end position="42"/>
    </location>
</feature>
<dbReference type="EMBL" id="CAFBMH010000039">
    <property type="protein sequence ID" value="CAB4907825.1"/>
    <property type="molecule type" value="Genomic_DNA"/>
</dbReference>
<dbReference type="CDD" id="cd05387">
    <property type="entry name" value="BY-kinase"/>
    <property type="match status" value="1"/>
</dbReference>
<protein>
    <submittedName>
        <fullName evidence="6">Unannotated protein</fullName>
    </submittedName>
</protein>
<dbReference type="PANTHER" id="PTHR32309:SF13">
    <property type="entry name" value="FERRIC ENTEROBACTIN TRANSPORT PROTEIN FEPE"/>
    <property type="match status" value="1"/>
</dbReference>
<evidence type="ECO:0000256" key="2">
    <source>
        <dbReference type="ARBA" id="ARBA00022840"/>
    </source>
</evidence>
<dbReference type="NCBIfam" id="TIGR01007">
    <property type="entry name" value="eps_fam"/>
    <property type="match status" value="1"/>
</dbReference>
<accession>A0A6J7GSV8</accession>
<dbReference type="Gene3D" id="3.40.50.300">
    <property type="entry name" value="P-loop containing nucleotide triphosphate hydrolases"/>
    <property type="match status" value="1"/>
</dbReference>
<dbReference type="AlphaFoldDB" id="A0A6J7GSV8"/>
<keyword evidence="3" id="KW-0472">Membrane</keyword>
<evidence type="ECO:0000256" key="3">
    <source>
        <dbReference type="SAM" id="Phobius"/>
    </source>
</evidence>
<organism evidence="6">
    <name type="scientific">freshwater metagenome</name>
    <dbReference type="NCBI Taxonomy" id="449393"/>
    <lineage>
        <taxon>unclassified sequences</taxon>
        <taxon>metagenomes</taxon>
        <taxon>ecological metagenomes</taxon>
    </lineage>
</organism>
<dbReference type="SUPFAM" id="SSF52540">
    <property type="entry name" value="P-loop containing nucleoside triphosphate hydrolases"/>
    <property type="match status" value="1"/>
</dbReference>
<evidence type="ECO:0000256" key="1">
    <source>
        <dbReference type="ARBA" id="ARBA00022741"/>
    </source>
</evidence>
<dbReference type="EMBL" id="CAFABA010000043">
    <property type="protein sequence ID" value="CAB4828826.1"/>
    <property type="molecule type" value="Genomic_DNA"/>
</dbReference>
<dbReference type="EMBL" id="CAEZYR010000001">
    <property type="protein sequence ID" value="CAB4724071.1"/>
    <property type="molecule type" value="Genomic_DNA"/>
</dbReference>